<comment type="subunit">
    <text evidence="8">Homodimer.</text>
</comment>
<comment type="function">
    <text evidence="8">Catalyzes the transfer of the AMP portion of ATP to flavin mononucleotide (FMN) to produce flavin adenine dinucleotide (FAD) coenzyme.</text>
</comment>
<dbReference type="Gene3D" id="3.40.50.620">
    <property type="entry name" value="HUPs"/>
    <property type="match status" value="1"/>
</dbReference>
<dbReference type="SUPFAM" id="SSF52374">
    <property type="entry name" value="Nucleotidylyl transferase"/>
    <property type="match status" value="1"/>
</dbReference>
<evidence type="ECO:0000256" key="4">
    <source>
        <dbReference type="ARBA" id="ARBA00022695"/>
    </source>
</evidence>
<dbReference type="InterPro" id="IPR004821">
    <property type="entry name" value="Cyt_trans-like"/>
</dbReference>
<keyword evidence="3 8" id="KW-0808">Transferase</keyword>
<dbReference type="GO" id="GO:0006747">
    <property type="term" value="P:FAD biosynthetic process"/>
    <property type="evidence" value="ECO:0007669"/>
    <property type="project" value="UniProtKB-UniRule"/>
</dbReference>
<comment type="catalytic activity">
    <reaction evidence="8">
        <text>FMN + ATP + H(+) = FAD + diphosphate</text>
        <dbReference type="Rhea" id="RHEA:17237"/>
        <dbReference type="ChEBI" id="CHEBI:15378"/>
        <dbReference type="ChEBI" id="CHEBI:30616"/>
        <dbReference type="ChEBI" id="CHEBI:33019"/>
        <dbReference type="ChEBI" id="CHEBI:57692"/>
        <dbReference type="ChEBI" id="CHEBI:58210"/>
        <dbReference type="EC" id="2.7.7.2"/>
    </reaction>
</comment>
<evidence type="ECO:0000256" key="2">
    <source>
        <dbReference type="ARBA" id="ARBA00022643"/>
    </source>
</evidence>
<evidence type="ECO:0000313" key="11">
    <source>
        <dbReference type="Proteomes" id="UP000600363"/>
    </source>
</evidence>
<sequence length="147" mass="17038">MKRVLATGTFEFLHPGHLHFLSEARKLGDELVVLVARDSMIRHKPRPIIPERQRLEMVSALRVVDRAVLGSERDIFEPLYEIRPDVIALGYDQKFDERELTEQLKIRGFDVEVVRITSRRDCSLCSSASITEHVLKRASREREVDND</sequence>
<feature type="domain" description="Cytidyltransferase-like" evidence="9">
    <location>
        <begin position="5"/>
        <end position="131"/>
    </location>
</feature>
<proteinExistence type="inferred from homology"/>
<evidence type="ECO:0000256" key="6">
    <source>
        <dbReference type="ARBA" id="ARBA00022827"/>
    </source>
</evidence>
<comment type="pathway">
    <text evidence="8">Cofactor biosynthesis; FAD biosynthesis; FAD from FMN: step 1/1.</text>
</comment>
<comment type="cofactor">
    <cofactor evidence="8">
        <name>a divalent metal cation</name>
        <dbReference type="ChEBI" id="CHEBI:60240"/>
    </cofactor>
</comment>
<dbReference type="InterPro" id="IPR014729">
    <property type="entry name" value="Rossmann-like_a/b/a_fold"/>
</dbReference>
<dbReference type="Pfam" id="PF01467">
    <property type="entry name" value="CTP_transf_like"/>
    <property type="match status" value="1"/>
</dbReference>
<dbReference type="Proteomes" id="UP000600363">
    <property type="component" value="Unassembled WGS sequence"/>
</dbReference>
<gene>
    <name evidence="8" type="primary">ribL</name>
    <name evidence="10" type="ORF">HA299_03805</name>
</gene>
<dbReference type="InterPro" id="IPR050385">
    <property type="entry name" value="Archaeal_FAD_synthase"/>
</dbReference>
<dbReference type="EMBL" id="DUIH01000012">
    <property type="protein sequence ID" value="HIH69732.1"/>
    <property type="molecule type" value="Genomic_DNA"/>
</dbReference>
<feature type="binding site" evidence="8">
    <location>
        <position position="92"/>
    </location>
    <ligand>
        <name>ATP</name>
        <dbReference type="ChEBI" id="CHEBI:30616"/>
    </ligand>
</feature>
<keyword evidence="5 8" id="KW-0547">Nucleotide-binding</keyword>
<evidence type="ECO:0000256" key="1">
    <source>
        <dbReference type="ARBA" id="ARBA00022630"/>
    </source>
</evidence>
<evidence type="ECO:0000256" key="5">
    <source>
        <dbReference type="ARBA" id="ARBA00022741"/>
    </source>
</evidence>
<evidence type="ECO:0000256" key="3">
    <source>
        <dbReference type="ARBA" id="ARBA00022679"/>
    </source>
</evidence>
<dbReference type="GO" id="GO:0005524">
    <property type="term" value="F:ATP binding"/>
    <property type="evidence" value="ECO:0007669"/>
    <property type="project" value="UniProtKB-UniRule"/>
</dbReference>
<feature type="binding site" evidence="8">
    <location>
        <begin position="14"/>
        <end position="17"/>
    </location>
    <ligand>
        <name>ATP</name>
        <dbReference type="ChEBI" id="CHEBI:30616"/>
    </ligand>
</feature>
<keyword evidence="7 8" id="KW-0067">ATP-binding</keyword>
<dbReference type="RefSeq" id="WP_052353217.1">
    <property type="nucleotide sequence ID" value="NZ_DUIH01000012.1"/>
</dbReference>
<organism evidence="10 11">
    <name type="scientific">Methermicoccus shengliensis</name>
    <dbReference type="NCBI Taxonomy" id="660064"/>
    <lineage>
        <taxon>Archaea</taxon>
        <taxon>Methanobacteriati</taxon>
        <taxon>Methanobacteriota</taxon>
        <taxon>Stenosarchaea group</taxon>
        <taxon>Methanomicrobia</taxon>
        <taxon>Methanosarcinales</taxon>
        <taxon>Methermicoccaceae</taxon>
        <taxon>Methermicoccus</taxon>
    </lineage>
</organism>
<feature type="binding site" evidence="8">
    <location>
        <begin position="9"/>
        <end position="10"/>
    </location>
    <ligand>
        <name>ATP</name>
        <dbReference type="ChEBI" id="CHEBI:30616"/>
    </ligand>
</feature>
<dbReference type="NCBIfam" id="TIGR00125">
    <property type="entry name" value="cyt_tran_rel"/>
    <property type="match status" value="1"/>
</dbReference>
<dbReference type="GO" id="GO:0046444">
    <property type="term" value="P:FMN metabolic process"/>
    <property type="evidence" value="ECO:0007669"/>
    <property type="project" value="UniProtKB-UniRule"/>
</dbReference>
<accession>A0A832RXE1</accession>
<dbReference type="CDD" id="cd02170">
    <property type="entry name" value="cytidylyltransferase"/>
    <property type="match status" value="1"/>
</dbReference>
<dbReference type="AlphaFoldDB" id="A0A832RXE1"/>
<evidence type="ECO:0000313" key="10">
    <source>
        <dbReference type="EMBL" id="HIH69732.1"/>
    </source>
</evidence>
<comment type="caution">
    <text evidence="8">Lacks conserved residue(s) required for the propagation of feature annotation.</text>
</comment>
<keyword evidence="1 8" id="KW-0285">Flavoprotein</keyword>
<keyword evidence="2 8" id="KW-0288">FMN</keyword>
<comment type="similarity">
    <text evidence="8">Belongs to the archaeal FAD synthase family.</text>
</comment>
<name>A0A832RXE1_9EURY</name>
<dbReference type="EC" id="2.7.7.2" evidence="8"/>
<evidence type="ECO:0000256" key="8">
    <source>
        <dbReference type="HAMAP-Rule" id="MF_02115"/>
    </source>
</evidence>
<dbReference type="PANTHER" id="PTHR43793">
    <property type="entry name" value="FAD SYNTHASE"/>
    <property type="match status" value="1"/>
</dbReference>
<comment type="caution">
    <text evidence="10">The sequence shown here is derived from an EMBL/GenBank/DDBJ whole genome shotgun (WGS) entry which is preliminary data.</text>
</comment>
<reference evidence="10" key="1">
    <citation type="journal article" date="2020" name="bioRxiv">
        <title>A rank-normalized archaeal taxonomy based on genome phylogeny resolves widespread incomplete and uneven classifications.</title>
        <authorList>
            <person name="Rinke C."/>
            <person name="Chuvochina M."/>
            <person name="Mussig A.J."/>
            <person name="Chaumeil P.-A."/>
            <person name="Waite D.W."/>
            <person name="Whitman W.B."/>
            <person name="Parks D.H."/>
            <person name="Hugenholtz P."/>
        </authorList>
    </citation>
    <scope>NUCLEOTIDE SEQUENCE</scope>
    <source>
        <strain evidence="10">UBA12518</strain>
    </source>
</reference>
<keyword evidence="4 8" id="KW-0548">Nucleotidyltransferase</keyword>
<evidence type="ECO:0000256" key="7">
    <source>
        <dbReference type="ARBA" id="ARBA00022840"/>
    </source>
</evidence>
<evidence type="ECO:0000259" key="9">
    <source>
        <dbReference type="Pfam" id="PF01467"/>
    </source>
</evidence>
<dbReference type="UniPathway" id="UPA00277">
    <property type="reaction ID" value="UER00407"/>
</dbReference>
<keyword evidence="6 8" id="KW-0274">FAD</keyword>
<protein>
    <recommendedName>
        <fullName evidence="8">FAD synthase</fullName>
        <ecNumber evidence="8">2.7.7.2</ecNumber>
    </recommendedName>
    <alternativeName>
        <fullName evidence="8">FMN adenylyltransferase</fullName>
    </alternativeName>
    <alternativeName>
        <fullName evidence="8">Flavin adenine dinucleotide synthase</fullName>
    </alternativeName>
</protein>
<dbReference type="GO" id="GO:0003919">
    <property type="term" value="F:FMN adenylyltransferase activity"/>
    <property type="evidence" value="ECO:0007669"/>
    <property type="project" value="UniProtKB-UniRule"/>
</dbReference>
<dbReference type="HAMAP" id="MF_02115">
    <property type="entry name" value="FAD_synth_arch"/>
    <property type="match status" value="1"/>
</dbReference>
<dbReference type="PANTHER" id="PTHR43793:SF1">
    <property type="entry name" value="FAD SYNTHASE"/>
    <property type="match status" value="1"/>
</dbReference>
<dbReference type="InterPro" id="IPR024902">
    <property type="entry name" value="FAD_synth_RibL"/>
</dbReference>